<organism evidence="2 3">
    <name type="scientific">Caldicellulosiruptor bescii</name>
    <name type="common">Anaerocellum thermophilum</name>
    <dbReference type="NCBI Taxonomy" id="31899"/>
    <lineage>
        <taxon>Bacteria</taxon>
        <taxon>Bacillati</taxon>
        <taxon>Bacillota</taxon>
        <taxon>Bacillota incertae sedis</taxon>
        <taxon>Caldicellulosiruptorales</taxon>
        <taxon>Caldicellulosiruptoraceae</taxon>
        <taxon>Caldicellulosiruptor</taxon>
    </lineage>
</organism>
<comment type="caution">
    <text evidence="2">The sequence shown here is derived from an EMBL/GenBank/DDBJ whole genome shotgun (WGS) entry which is preliminary data.</text>
</comment>
<protein>
    <submittedName>
        <fullName evidence="2">Uncharacterized protein</fullName>
    </submittedName>
</protein>
<keyword evidence="1" id="KW-0812">Transmembrane</keyword>
<feature type="transmembrane region" description="Helical" evidence="1">
    <location>
        <begin position="9"/>
        <end position="28"/>
    </location>
</feature>
<feature type="transmembrane region" description="Helical" evidence="1">
    <location>
        <begin position="40"/>
        <end position="65"/>
    </location>
</feature>
<gene>
    <name evidence="2" type="ORF">SAMN05216240_0401</name>
</gene>
<proteinExistence type="predicted"/>
<evidence type="ECO:0000313" key="2">
    <source>
        <dbReference type="EMBL" id="SMR91357.1"/>
    </source>
</evidence>
<reference evidence="2 3" key="1">
    <citation type="submission" date="2017-05" db="EMBL/GenBank/DDBJ databases">
        <authorList>
            <person name="Varghese N."/>
            <person name="Submissions S."/>
        </authorList>
    </citation>
    <scope>NUCLEOTIDE SEQUENCE [LARGE SCALE GENOMIC DNA]</scope>
    <source>
        <strain evidence="2 3">MACB1020</strain>
    </source>
</reference>
<dbReference type="Proteomes" id="UP000196803">
    <property type="component" value="Unassembled WGS sequence"/>
</dbReference>
<keyword evidence="1" id="KW-1133">Transmembrane helix</keyword>
<keyword evidence="1" id="KW-0472">Membrane</keyword>
<evidence type="ECO:0000256" key="1">
    <source>
        <dbReference type="SAM" id="Phobius"/>
    </source>
</evidence>
<dbReference type="GeneID" id="31773992"/>
<dbReference type="EMBL" id="FXXC01000001">
    <property type="protein sequence ID" value="SMR91357.1"/>
    <property type="molecule type" value="Genomic_DNA"/>
</dbReference>
<sequence>MKKYYLRTLVIFISVLLLMLIVFNLNFVKNLAEILVSNNQVLQAIVNIIAIISGIGGIIIGVASFRISSLEAVKEYFSQGDTAEMKERRKYIYDKVKNGEKIGPDDLNASVVCSYFHFWGLMVKKRYLPISGFLKVLRELRC</sequence>
<evidence type="ECO:0000313" key="3">
    <source>
        <dbReference type="Proteomes" id="UP000196803"/>
    </source>
</evidence>
<name>A0ABY1S5R4_CALBS</name>
<keyword evidence="3" id="KW-1185">Reference proteome</keyword>
<accession>A0ABY1S5R4</accession>
<dbReference type="RefSeq" id="WP_015908946.1">
    <property type="nucleotide sequence ID" value="NZ_FUZJ01000001.1"/>
</dbReference>